<sequence length="307" mass="34031">MNKMLEEILEIPEKGRILLTESPPYTLPLQVPYLGMGSSYFAPLAFKYMGIPIYPELASEYFTYLKSDQKLPHAVILSQSGRSSEALWCRNLFQNYTAITNDGKSLLATAKNVKQVIPILAGEEQFSSSKTYTNTLLALFKGLGLDASDAWQVLTKNMRAYQQKGEQLAAEVFSLLQSEKIHGIYITGDGPNIATALEAALILSESTKRNFHGLPMAQYDHGPKETARQSIVIQIIAQGESYNRSYKLSEKIKQAGAHVFTVEEPAVSENLSVLNNIIPFNFMAYYLAQKLNAGDTFIVGGKVTEVE</sequence>
<comment type="caution">
    <text evidence="4">The sequence shown here is derived from an EMBL/GenBank/DDBJ whole genome shotgun (WGS) entry which is preliminary data.</text>
</comment>
<evidence type="ECO:0000256" key="1">
    <source>
        <dbReference type="ARBA" id="ARBA00001031"/>
    </source>
</evidence>
<reference evidence="4 5" key="1">
    <citation type="submission" date="2018-03" db="EMBL/GenBank/DDBJ databases">
        <title>Adhaeribacter sp. HMF7605 Genome sequencing and assembly.</title>
        <authorList>
            <person name="Kang H."/>
            <person name="Kang J."/>
            <person name="Cha I."/>
            <person name="Kim H."/>
            <person name="Joh K."/>
        </authorList>
    </citation>
    <scope>NUCLEOTIDE SEQUENCE [LARGE SCALE GENOMIC DNA]</scope>
    <source>
        <strain evidence="4 5">HMF7605</strain>
    </source>
</reference>
<gene>
    <name evidence="4" type="ORF">AHMF7605_11100</name>
</gene>
<dbReference type="GO" id="GO:0006002">
    <property type="term" value="P:fructose 6-phosphate metabolic process"/>
    <property type="evidence" value="ECO:0007669"/>
    <property type="project" value="TreeGrafter"/>
</dbReference>
<dbReference type="GO" id="GO:0006487">
    <property type="term" value="P:protein N-linked glycosylation"/>
    <property type="evidence" value="ECO:0007669"/>
    <property type="project" value="TreeGrafter"/>
</dbReference>
<dbReference type="PANTHER" id="PTHR10937">
    <property type="entry name" value="GLUCOSAMINE--FRUCTOSE-6-PHOSPHATE AMINOTRANSFERASE, ISOMERIZING"/>
    <property type="match status" value="1"/>
</dbReference>
<comment type="catalytic activity">
    <reaction evidence="1">
        <text>D-fructose 6-phosphate + L-glutamine = D-glucosamine 6-phosphate + L-glutamate</text>
        <dbReference type="Rhea" id="RHEA:13237"/>
        <dbReference type="ChEBI" id="CHEBI:29985"/>
        <dbReference type="ChEBI" id="CHEBI:58359"/>
        <dbReference type="ChEBI" id="CHEBI:58725"/>
        <dbReference type="ChEBI" id="CHEBI:61527"/>
        <dbReference type="EC" id="2.6.1.16"/>
    </reaction>
</comment>
<keyword evidence="5" id="KW-1185">Reference proteome</keyword>
<evidence type="ECO:0000313" key="5">
    <source>
        <dbReference type="Proteomes" id="UP000240357"/>
    </source>
</evidence>
<dbReference type="GO" id="GO:0097367">
    <property type="term" value="F:carbohydrate derivative binding"/>
    <property type="evidence" value="ECO:0007669"/>
    <property type="project" value="InterPro"/>
</dbReference>
<proteinExistence type="predicted"/>
<protein>
    <recommendedName>
        <fullName evidence="3">Glutamine--fructose-6-phosphate aminotransferase [isomerizing]</fullName>
        <ecNumber evidence="2">2.6.1.16</ecNumber>
    </recommendedName>
</protein>
<accession>A0A2T2YEY8</accession>
<dbReference type="EMBL" id="PYFT01000001">
    <property type="protein sequence ID" value="PSR54028.1"/>
    <property type="molecule type" value="Genomic_DNA"/>
</dbReference>
<dbReference type="Gene3D" id="3.40.50.10490">
    <property type="entry name" value="Glucose-6-phosphate isomerase like protein, domain 1"/>
    <property type="match status" value="2"/>
</dbReference>
<dbReference type="PANTHER" id="PTHR10937:SF0">
    <property type="entry name" value="GLUTAMINE--FRUCTOSE-6-PHOSPHATE TRANSAMINASE (ISOMERIZING)"/>
    <property type="match status" value="1"/>
</dbReference>
<name>A0A2T2YEY8_9BACT</name>
<dbReference type="Proteomes" id="UP000240357">
    <property type="component" value="Unassembled WGS sequence"/>
</dbReference>
<dbReference type="EC" id="2.6.1.16" evidence="2"/>
<dbReference type="GO" id="GO:0006047">
    <property type="term" value="P:UDP-N-acetylglucosamine metabolic process"/>
    <property type="evidence" value="ECO:0007669"/>
    <property type="project" value="TreeGrafter"/>
</dbReference>
<dbReference type="AlphaFoldDB" id="A0A2T2YEY8"/>
<evidence type="ECO:0000256" key="2">
    <source>
        <dbReference type="ARBA" id="ARBA00012916"/>
    </source>
</evidence>
<dbReference type="RefSeq" id="WP_106929279.1">
    <property type="nucleotide sequence ID" value="NZ_PYFT01000001.1"/>
</dbReference>
<organism evidence="4 5">
    <name type="scientific">Adhaeribacter arboris</name>
    <dbReference type="NCBI Taxonomy" id="2072846"/>
    <lineage>
        <taxon>Bacteria</taxon>
        <taxon>Pseudomonadati</taxon>
        <taxon>Bacteroidota</taxon>
        <taxon>Cytophagia</taxon>
        <taxon>Cytophagales</taxon>
        <taxon>Hymenobacteraceae</taxon>
        <taxon>Adhaeribacter</taxon>
    </lineage>
</organism>
<dbReference type="SUPFAM" id="SSF53697">
    <property type="entry name" value="SIS domain"/>
    <property type="match status" value="1"/>
</dbReference>
<dbReference type="InterPro" id="IPR046348">
    <property type="entry name" value="SIS_dom_sf"/>
</dbReference>
<evidence type="ECO:0000313" key="4">
    <source>
        <dbReference type="EMBL" id="PSR54028.1"/>
    </source>
</evidence>
<evidence type="ECO:0000256" key="3">
    <source>
        <dbReference type="ARBA" id="ARBA00016090"/>
    </source>
</evidence>
<dbReference type="GO" id="GO:0004360">
    <property type="term" value="F:glutamine-fructose-6-phosphate transaminase (isomerizing) activity"/>
    <property type="evidence" value="ECO:0007669"/>
    <property type="project" value="UniProtKB-EC"/>
</dbReference>
<dbReference type="OrthoDB" id="1117051at2"/>